<dbReference type="Gene3D" id="3.40.50.880">
    <property type="match status" value="1"/>
</dbReference>
<dbReference type="InterPro" id="IPR017926">
    <property type="entry name" value="GATASE"/>
</dbReference>
<dbReference type="InterPro" id="IPR006221">
    <property type="entry name" value="TrpG/PapA_dom"/>
</dbReference>
<proteinExistence type="predicted"/>
<dbReference type="NCBIfam" id="TIGR00566">
    <property type="entry name" value="trpG_papA"/>
    <property type="match status" value="1"/>
</dbReference>
<gene>
    <name evidence="3" type="ORF">C8U37_1377</name>
</gene>
<dbReference type="CDD" id="cd01743">
    <property type="entry name" value="GATase1_Anthranilate_Synthase"/>
    <property type="match status" value="1"/>
</dbReference>
<dbReference type="RefSeq" id="WP_108033863.1">
    <property type="nucleotide sequence ID" value="NZ_QAOM01000037.1"/>
</dbReference>
<dbReference type="GO" id="GO:0004049">
    <property type="term" value="F:anthranilate synthase activity"/>
    <property type="evidence" value="ECO:0007669"/>
    <property type="project" value="TreeGrafter"/>
</dbReference>
<evidence type="ECO:0000259" key="2">
    <source>
        <dbReference type="Pfam" id="PF00117"/>
    </source>
</evidence>
<comment type="caution">
    <text evidence="3">The sequence shown here is derived from an EMBL/GenBank/DDBJ whole genome shotgun (WGS) entry which is preliminary data.</text>
</comment>
<dbReference type="SUPFAM" id="SSF52317">
    <property type="entry name" value="Class I glutamine amidotransferase-like"/>
    <property type="match status" value="1"/>
</dbReference>
<dbReference type="FunFam" id="3.40.50.880:FF:000003">
    <property type="entry name" value="Anthranilate synthase component II"/>
    <property type="match status" value="1"/>
</dbReference>
<dbReference type="PRINTS" id="PR00099">
    <property type="entry name" value="CPSGATASE"/>
</dbReference>
<reference evidence="3 4" key="1">
    <citation type="submission" date="2018-04" db="EMBL/GenBank/DDBJ databases">
        <title>Genomic Encyclopedia of Archaeal and Bacterial Type Strains, Phase II (KMG-II): from individual species to whole genera.</title>
        <authorList>
            <person name="Goeker M."/>
        </authorList>
    </citation>
    <scope>NUCLEOTIDE SEQUENCE [LARGE SCALE GENOMIC DNA]</scope>
    <source>
        <strain evidence="3 4">DSM 18806</strain>
    </source>
</reference>
<dbReference type="Pfam" id="PF00117">
    <property type="entry name" value="GATase"/>
    <property type="match status" value="1"/>
</dbReference>
<feature type="domain" description="Glutamine amidotransferase" evidence="2">
    <location>
        <begin position="3"/>
        <end position="187"/>
    </location>
</feature>
<dbReference type="GO" id="GO:0000162">
    <property type="term" value="P:L-tryptophan biosynthetic process"/>
    <property type="evidence" value="ECO:0007669"/>
    <property type="project" value="TreeGrafter"/>
</dbReference>
<accession>A0A2T5I739</accession>
<dbReference type="PROSITE" id="PS51273">
    <property type="entry name" value="GATASE_TYPE_1"/>
    <property type="match status" value="1"/>
</dbReference>
<keyword evidence="4" id="KW-1185">Reference proteome</keyword>
<keyword evidence="1" id="KW-0315">Glutamine amidotransferase</keyword>
<dbReference type="PRINTS" id="PR00096">
    <property type="entry name" value="GATASE"/>
</dbReference>
<dbReference type="InterPro" id="IPR050472">
    <property type="entry name" value="Anth_synth/Amidotransfase"/>
</dbReference>
<evidence type="ECO:0000313" key="4">
    <source>
        <dbReference type="Proteomes" id="UP000244161"/>
    </source>
</evidence>
<dbReference type="GO" id="GO:0005829">
    <property type="term" value="C:cytosol"/>
    <property type="evidence" value="ECO:0007669"/>
    <property type="project" value="TreeGrafter"/>
</dbReference>
<dbReference type="InterPro" id="IPR029062">
    <property type="entry name" value="Class_I_gatase-like"/>
</dbReference>
<evidence type="ECO:0000313" key="3">
    <source>
        <dbReference type="EMBL" id="PTQ79635.1"/>
    </source>
</evidence>
<dbReference type="AlphaFoldDB" id="A0A2T5I739"/>
<dbReference type="EMBL" id="QAOM01000037">
    <property type="protein sequence ID" value="PTQ79635.1"/>
    <property type="molecule type" value="Genomic_DNA"/>
</dbReference>
<dbReference type="PRINTS" id="PR00097">
    <property type="entry name" value="ANTSNTHASEII"/>
</dbReference>
<dbReference type="PANTHER" id="PTHR43418">
    <property type="entry name" value="MULTIFUNCTIONAL TRYPTOPHAN BIOSYNTHESIS PROTEIN-RELATED"/>
    <property type="match status" value="1"/>
</dbReference>
<sequence>MILLIDNYDSFTYNLYQYIGEINPDVLVVRNDAITLDEMKAMDLDCIILSPGPGVPEDAGICVDVVREFAGKVPLLGICLGHQAIGYAYGGNVIRAETLKHGKTSMVTHNGDPLFQGITSPFEVMRYHSLVVEEKSLPDELEILSKSVDDGVIMAMKHKQHAVYGLQFHPESIFTKDGQKLIRNFLENIANKAGQPQQVE</sequence>
<dbReference type="OrthoDB" id="9804328at2"/>
<dbReference type="PANTHER" id="PTHR43418:SF4">
    <property type="entry name" value="MULTIFUNCTIONAL TRYPTOPHAN BIOSYNTHESIS PROTEIN"/>
    <property type="match status" value="1"/>
</dbReference>
<dbReference type="Proteomes" id="UP000244161">
    <property type="component" value="Unassembled WGS sequence"/>
</dbReference>
<evidence type="ECO:0000256" key="1">
    <source>
        <dbReference type="ARBA" id="ARBA00022962"/>
    </source>
</evidence>
<organism evidence="3 4">
    <name type="scientific">Trichococcus patagoniensis</name>
    <dbReference type="NCBI Taxonomy" id="382641"/>
    <lineage>
        <taxon>Bacteria</taxon>
        <taxon>Bacillati</taxon>
        <taxon>Bacillota</taxon>
        <taxon>Bacilli</taxon>
        <taxon>Lactobacillales</taxon>
        <taxon>Carnobacteriaceae</taxon>
        <taxon>Trichococcus</taxon>
    </lineage>
</organism>
<name>A0A2T5I739_9LACT</name>
<protein>
    <submittedName>
        <fullName evidence="3">Anthranilate synthase component 2</fullName>
    </submittedName>
</protein>